<keyword evidence="8" id="KW-1185">Reference proteome</keyword>
<comment type="subcellular location">
    <subcellularLocation>
        <location evidence="1">Membrane</location>
        <topology evidence="1">Multi-pass membrane protein</topology>
    </subcellularLocation>
</comment>
<protein>
    <submittedName>
        <fullName evidence="7">Stationary phase anti-death Family</fullName>
    </submittedName>
</protein>
<evidence type="ECO:0000256" key="3">
    <source>
        <dbReference type="ARBA" id="ARBA00022692"/>
    </source>
</evidence>
<sequence>MNQVNRRSESLLCREKTGVQFYIANVYGWMSVSLLLTAFVSFYTIRNDNIIFFILNNKWIFFLIFFAEIILVNILTSSALHKIDSNSATTLLMLYSLMTGITISLPLFVYTGISIVRTFFITSIMFGALAIYGYKTKKSLNFLSSFLFTSIIGIVLISFLNIWLKNTGLSFFINFAGVLTFSGLVAYDNQKLKEMGSNLIFQNLLDDKDNMKKHSVVGALTLYLDFVNLFLFFLQINGERK</sequence>
<feature type="transmembrane region" description="Helical" evidence="6">
    <location>
        <begin position="115"/>
        <end position="134"/>
    </location>
</feature>
<dbReference type="PANTHER" id="PTHR23291:SF50">
    <property type="entry name" value="PROTEIN LIFEGUARD 4"/>
    <property type="match status" value="1"/>
</dbReference>
<dbReference type="STRING" id="515618.RIEPE_0567"/>
<feature type="transmembrane region" description="Helical" evidence="6">
    <location>
        <begin position="169"/>
        <end position="187"/>
    </location>
</feature>
<accession>D4G8Z1</accession>
<dbReference type="AlphaFoldDB" id="D4G8Z1"/>
<evidence type="ECO:0000313" key="7">
    <source>
        <dbReference type="EMBL" id="ADD79440.1"/>
    </source>
</evidence>
<comment type="similarity">
    <text evidence="2 6">Belongs to the BI1 family.</text>
</comment>
<feature type="transmembrane region" description="Helical" evidence="6">
    <location>
        <begin position="50"/>
        <end position="76"/>
    </location>
</feature>
<organism evidence="7 8">
    <name type="scientific">Riesia pediculicola (strain USDA)</name>
    <dbReference type="NCBI Taxonomy" id="515618"/>
    <lineage>
        <taxon>Bacteria</taxon>
        <taxon>Pseudomonadati</taxon>
        <taxon>Pseudomonadota</taxon>
        <taxon>Gammaproteobacteria</taxon>
        <taxon>Enterobacterales</taxon>
        <taxon>Enterobacteriaceae</taxon>
        <taxon>Candidatus Riesia</taxon>
    </lineage>
</organism>
<dbReference type="InterPro" id="IPR006214">
    <property type="entry name" value="Bax_inhibitor_1-related"/>
</dbReference>
<evidence type="ECO:0000313" key="8">
    <source>
        <dbReference type="Proteomes" id="UP000001700"/>
    </source>
</evidence>
<dbReference type="GO" id="GO:0005886">
    <property type="term" value="C:plasma membrane"/>
    <property type="evidence" value="ECO:0007669"/>
    <property type="project" value="TreeGrafter"/>
</dbReference>
<name>D4G8Z1_RIEPU</name>
<feature type="transmembrane region" description="Helical" evidence="6">
    <location>
        <begin position="146"/>
        <end position="163"/>
    </location>
</feature>
<dbReference type="OrthoDB" id="9793828at2"/>
<proteinExistence type="inferred from homology"/>
<keyword evidence="5 6" id="KW-0472">Membrane</keyword>
<dbReference type="HOGENOM" id="CLU_058671_1_0_6"/>
<reference evidence="7" key="1">
    <citation type="submission" date="2008-05" db="EMBL/GenBank/DDBJ databases">
        <title>Genome sequence of Riesia pediculicola USDA.</title>
        <authorList>
            <person name="Kirkness E.F."/>
        </authorList>
    </citation>
    <scope>NUCLEOTIDE SEQUENCE [LARGE SCALE GENOMIC DNA]</scope>
    <source>
        <strain evidence="7">USDA</strain>
    </source>
</reference>
<keyword evidence="4 6" id="KW-1133">Transmembrane helix</keyword>
<dbReference type="PANTHER" id="PTHR23291">
    <property type="entry name" value="BAX INHIBITOR-RELATED"/>
    <property type="match status" value="1"/>
</dbReference>
<dbReference type="EMBL" id="CP001085">
    <property type="protein sequence ID" value="ADD79440.1"/>
    <property type="molecule type" value="Genomic_DNA"/>
</dbReference>
<dbReference type="eggNOG" id="COG0670">
    <property type="taxonomic scope" value="Bacteria"/>
</dbReference>
<evidence type="ECO:0000256" key="4">
    <source>
        <dbReference type="ARBA" id="ARBA00022989"/>
    </source>
</evidence>
<dbReference type="KEGG" id="rip:RIEPE_0567"/>
<keyword evidence="3 6" id="KW-0812">Transmembrane</keyword>
<dbReference type="Proteomes" id="UP000001700">
    <property type="component" value="Chromosome"/>
</dbReference>
<feature type="transmembrane region" description="Helical" evidence="6">
    <location>
        <begin position="216"/>
        <end position="236"/>
    </location>
</feature>
<evidence type="ECO:0000256" key="5">
    <source>
        <dbReference type="ARBA" id="ARBA00023136"/>
    </source>
</evidence>
<dbReference type="RefSeq" id="WP_013087430.1">
    <property type="nucleotide sequence ID" value="NC_014109.1"/>
</dbReference>
<evidence type="ECO:0000256" key="2">
    <source>
        <dbReference type="ARBA" id="ARBA00010350"/>
    </source>
</evidence>
<evidence type="ECO:0000256" key="1">
    <source>
        <dbReference type="ARBA" id="ARBA00004141"/>
    </source>
</evidence>
<feature type="transmembrane region" description="Helical" evidence="6">
    <location>
        <begin position="88"/>
        <end position="109"/>
    </location>
</feature>
<dbReference type="Pfam" id="PF01027">
    <property type="entry name" value="Bax1-I"/>
    <property type="match status" value="1"/>
</dbReference>
<dbReference type="CDD" id="cd10432">
    <property type="entry name" value="BI-1-like_bacterial"/>
    <property type="match status" value="1"/>
</dbReference>
<feature type="transmembrane region" description="Helical" evidence="6">
    <location>
        <begin position="21"/>
        <end position="44"/>
    </location>
</feature>
<evidence type="ECO:0000256" key="6">
    <source>
        <dbReference type="RuleBase" id="RU004379"/>
    </source>
</evidence>
<gene>
    <name evidence="7" type="ordered locus">RIEPE_0567</name>
</gene>